<organism evidence="2 3">
    <name type="scientific">Cohnella ginsengisoli</name>
    <dbReference type="NCBI Taxonomy" id="425004"/>
    <lineage>
        <taxon>Bacteria</taxon>
        <taxon>Bacillati</taxon>
        <taxon>Bacillota</taxon>
        <taxon>Bacilli</taxon>
        <taxon>Bacillales</taxon>
        <taxon>Paenibacillaceae</taxon>
        <taxon>Cohnella</taxon>
    </lineage>
</organism>
<feature type="domain" description="Beta-lactamase-related" evidence="1">
    <location>
        <begin position="9"/>
        <end position="342"/>
    </location>
</feature>
<dbReference type="PANTHER" id="PTHR43319:SF3">
    <property type="entry name" value="BETA-LACTAMASE-RELATED DOMAIN-CONTAINING PROTEIN"/>
    <property type="match status" value="1"/>
</dbReference>
<dbReference type="PANTHER" id="PTHR43319">
    <property type="entry name" value="BETA-LACTAMASE-RELATED"/>
    <property type="match status" value="1"/>
</dbReference>
<dbReference type="InterPro" id="IPR052907">
    <property type="entry name" value="Beta-lactamase/esterase"/>
</dbReference>
<protein>
    <submittedName>
        <fullName evidence="2">Beta-lactamase family protein</fullName>
    </submittedName>
</protein>
<comment type="caution">
    <text evidence="2">The sequence shown here is derived from an EMBL/GenBank/DDBJ whole genome shotgun (WGS) entry which is preliminary data.</text>
</comment>
<dbReference type="SUPFAM" id="SSF56601">
    <property type="entry name" value="beta-lactamase/transpeptidase-like"/>
    <property type="match status" value="1"/>
</dbReference>
<dbReference type="Gene3D" id="3.40.710.10">
    <property type="entry name" value="DD-peptidase/beta-lactamase superfamily"/>
    <property type="match status" value="1"/>
</dbReference>
<dbReference type="AlphaFoldDB" id="A0A9X4KEC6"/>
<proteinExistence type="predicted"/>
<name>A0A9X4KEC6_9BACL</name>
<evidence type="ECO:0000313" key="2">
    <source>
        <dbReference type="EMBL" id="MDG0790478.1"/>
    </source>
</evidence>
<dbReference type="InterPro" id="IPR012338">
    <property type="entry name" value="Beta-lactam/transpept-like"/>
</dbReference>
<evidence type="ECO:0000313" key="3">
    <source>
        <dbReference type="Proteomes" id="UP001153387"/>
    </source>
</evidence>
<sequence>MQDIQRAMQDLLEQKVEEGSERGLQLAVYYRGELIVDAYAGLADHASGRAVDGNTLFPVFSTTKGVAATIIHLLAERGQLNYDMKIADIWPAFGVNGKADATVGHALYHTTGIPHMPAGIGVADVSDWDKMCEEIARLTPQWPPGEHMEYHAITYGWILGEIARRVDGRPFSQILKEDICDPLGITDMYVGLPEGMDHRVAVLEEPDVVPPTAAADDLQAIPAWICPLHEWMNTPAARRACVPASNGIMSARAVARHYAALLPGGIDGVQLLPDSRMKVATASLRLKDPVPLPRGMGYALGQEGDIMGGSLRIFGHGGYGGSIAFADPELGLAVGFTKNLYSKNDAGSSIIQELKQRLARF</sequence>
<dbReference type="Pfam" id="PF00144">
    <property type="entry name" value="Beta-lactamase"/>
    <property type="match status" value="1"/>
</dbReference>
<accession>A0A9X4KEC6</accession>
<dbReference type="EMBL" id="JAPDHZ010000002">
    <property type="protein sequence ID" value="MDG0790478.1"/>
    <property type="molecule type" value="Genomic_DNA"/>
</dbReference>
<gene>
    <name evidence="2" type="ORF">OMP38_06175</name>
</gene>
<dbReference type="RefSeq" id="WP_277564304.1">
    <property type="nucleotide sequence ID" value="NZ_JAPDHZ010000002.1"/>
</dbReference>
<dbReference type="Proteomes" id="UP001153387">
    <property type="component" value="Unassembled WGS sequence"/>
</dbReference>
<dbReference type="InterPro" id="IPR001466">
    <property type="entry name" value="Beta-lactam-related"/>
</dbReference>
<keyword evidence="3" id="KW-1185">Reference proteome</keyword>
<reference evidence="2 3" key="1">
    <citation type="submission" date="2022-10" db="EMBL/GenBank/DDBJ databases">
        <title>Comparative genomic analysis of Cohnella hashimotonis sp. nov., isolated from the International Space Station.</title>
        <authorList>
            <person name="Simpson A."/>
            <person name="Venkateswaran K."/>
        </authorList>
    </citation>
    <scope>NUCLEOTIDE SEQUENCE [LARGE SCALE GENOMIC DNA]</scope>
    <source>
        <strain evidence="2 3">DSM 18997</strain>
    </source>
</reference>
<evidence type="ECO:0000259" key="1">
    <source>
        <dbReference type="Pfam" id="PF00144"/>
    </source>
</evidence>